<reference evidence="2 3" key="1">
    <citation type="submission" date="2017-01" db="EMBL/GenBank/DDBJ databases">
        <title>The recent genome duplication of the halophilic yeast Hortaea werneckii: insights from long-read sequencing.</title>
        <authorList>
            <person name="Sinha S."/>
            <person name="Flibotte S."/>
            <person name="Neira M."/>
            <person name="Lenassi M."/>
            <person name="Gostincar C."/>
            <person name="Stajich J.E."/>
            <person name="Nislow C.E."/>
        </authorList>
    </citation>
    <scope>NUCLEOTIDE SEQUENCE [LARGE SCALE GENOMIC DNA]</scope>
    <source>
        <strain evidence="2 3">EXF-2000</strain>
    </source>
</reference>
<evidence type="ECO:0000313" key="2">
    <source>
        <dbReference type="EMBL" id="OTA33418.1"/>
    </source>
</evidence>
<feature type="region of interest" description="Disordered" evidence="1">
    <location>
        <begin position="1"/>
        <end position="45"/>
    </location>
</feature>
<feature type="compositionally biased region" description="Polar residues" evidence="1">
    <location>
        <begin position="7"/>
        <end position="35"/>
    </location>
</feature>
<organism evidence="2 3">
    <name type="scientific">Hortaea werneckii EXF-2000</name>
    <dbReference type="NCBI Taxonomy" id="1157616"/>
    <lineage>
        <taxon>Eukaryota</taxon>
        <taxon>Fungi</taxon>
        <taxon>Dikarya</taxon>
        <taxon>Ascomycota</taxon>
        <taxon>Pezizomycotina</taxon>
        <taxon>Dothideomycetes</taxon>
        <taxon>Dothideomycetidae</taxon>
        <taxon>Mycosphaerellales</taxon>
        <taxon>Teratosphaeriaceae</taxon>
        <taxon>Hortaea</taxon>
    </lineage>
</organism>
<gene>
    <name evidence="2" type="ORF">BTJ68_05655</name>
</gene>
<dbReference type="VEuPathDB" id="FungiDB:BTJ68_05655"/>
<accession>A0A1Z5TBQ8</accession>
<dbReference type="InParanoid" id="A0A1Z5TBQ8"/>
<dbReference type="OrthoDB" id="3910171at2759"/>
<keyword evidence="3" id="KW-1185">Reference proteome</keyword>
<dbReference type="EMBL" id="MUNK01000075">
    <property type="protein sequence ID" value="OTA33418.1"/>
    <property type="molecule type" value="Genomic_DNA"/>
</dbReference>
<feature type="region of interest" description="Disordered" evidence="1">
    <location>
        <begin position="78"/>
        <end position="111"/>
    </location>
</feature>
<feature type="compositionally biased region" description="Basic and acidic residues" evidence="1">
    <location>
        <begin position="214"/>
        <end position="229"/>
    </location>
</feature>
<evidence type="ECO:0000256" key="1">
    <source>
        <dbReference type="SAM" id="MobiDB-lite"/>
    </source>
</evidence>
<dbReference type="AlphaFoldDB" id="A0A1Z5TBQ8"/>
<evidence type="ECO:0000313" key="3">
    <source>
        <dbReference type="Proteomes" id="UP000194280"/>
    </source>
</evidence>
<name>A0A1Z5TBQ8_HORWE</name>
<feature type="region of interest" description="Disordered" evidence="1">
    <location>
        <begin position="210"/>
        <end position="229"/>
    </location>
</feature>
<comment type="caution">
    <text evidence="2">The sequence shown here is derived from an EMBL/GenBank/DDBJ whole genome shotgun (WGS) entry which is preliminary data.</text>
</comment>
<proteinExistence type="predicted"/>
<dbReference type="Proteomes" id="UP000194280">
    <property type="component" value="Unassembled WGS sequence"/>
</dbReference>
<sequence>MFDDNFSFGTPRSPSLDSSNASSTRGTSRSVSPCSPTGPFPAPSFSVTDLAAQFASQRIRRDAQMCYDSCESYAAHDDDAGWAIPPADEEDLPQVSRSQTTPVPRAHSPSTRIRRQANARLLCSSTHREDITALVARMVQSNDQCSVNPPPDSLSTSAVIDEDEGYDSSNESLTPVQSRRCSITTSRARVDFRRSSDMKKTGACVMKAARMRREKGGHARKRSLEKSTS</sequence>
<protein>
    <submittedName>
        <fullName evidence="2">Uncharacterized protein</fullName>
    </submittedName>
</protein>